<accession>A0A836C5B0</accession>
<proteinExistence type="predicted"/>
<gene>
    <name evidence="3" type="ORF">HYH03_001475</name>
</gene>
<dbReference type="Proteomes" id="UP000612055">
    <property type="component" value="Unassembled WGS sequence"/>
</dbReference>
<keyword evidence="2" id="KW-1133">Transmembrane helix</keyword>
<keyword evidence="2" id="KW-0472">Membrane</keyword>
<dbReference type="EMBL" id="JAEHOE010000003">
    <property type="protein sequence ID" value="KAG2500710.1"/>
    <property type="molecule type" value="Genomic_DNA"/>
</dbReference>
<feature type="region of interest" description="Disordered" evidence="1">
    <location>
        <begin position="393"/>
        <end position="415"/>
    </location>
</feature>
<reference evidence="3" key="1">
    <citation type="journal article" date="2020" name="bioRxiv">
        <title>Comparative genomics of Chlamydomonas.</title>
        <authorList>
            <person name="Craig R.J."/>
            <person name="Hasan A.R."/>
            <person name="Ness R.W."/>
            <person name="Keightley P.D."/>
        </authorList>
    </citation>
    <scope>NUCLEOTIDE SEQUENCE</scope>
    <source>
        <strain evidence="3">CCAP 11/70</strain>
    </source>
</reference>
<feature type="transmembrane region" description="Helical" evidence="2">
    <location>
        <begin position="423"/>
        <end position="444"/>
    </location>
</feature>
<dbReference type="OrthoDB" id="534223at2759"/>
<evidence type="ECO:0000256" key="2">
    <source>
        <dbReference type="SAM" id="Phobius"/>
    </source>
</evidence>
<evidence type="ECO:0000256" key="1">
    <source>
        <dbReference type="SAM" id="MobiDB-lite"/>
    </source>
</evidence>
<keyword evidence="4" id="KW-1185">Reference proteome</keyword>
<organism evidence="3 4">
    <name type="scientific">Edaphochlamys debaryana</name>
    <dbReference type="NCBI Taxonomy" id="47281"/>
    <lineage>
        <taxon>Eukaryota</taxon>
        <taxon>Viridiplantae</taxon>
        <taxon>Chlorophyta</taxon>
        <taxon>core chlorophytes</taxon>
        <taxon>Chlorophyceae</taxon>
        <taxon>CS clade</taxon>
        <taxon>Chlamydomonadales</taxon>
        <taxon>Chlamydomonadales incertae sedis</taxon>
        <taxon>Edaphochlamys</taxon>
    </lineage>
</organism>
<evidence type="ECO:0000313" key="3">
    <source>
        <dbReference type="EMBL" id="KAG2500710.1"/>
    </source>
</evidence>
<keyword evidence="2" id="KW-0812">Transmembrane</keyword>
<comment type="caution">
    <text evidence="3">The sequence shown here is derived from an EMBL/GenBank/DDBJ whole genome shotgun (WGS) entry which is preliminary data.</text>
</comment>
<name>A0A836C5B0_9CHLO</name>
<protein>
    <submittedName>
        <fullName evidence="3">Uncharacterized protein</fullName>
    </submittedName>
</protein>
<evidence type="ECO:0000313" key="4">
    <source>
        <dbReference type="Proteomes" id="UP000612055"/>
    </source>
</evidence>
<dbReference type="AlphaFoldDB" id="A0A836C5B0"/>
<sequence>MDYLPVLLARVGNAAADAQLPNATDSAKIVSRAAARAARCASLTLEKDCVGAAVSLNCRWDLKLSTCHLADLLDPQLLNGLAYCPGSRMDEAVSCALRTPDMVLAALNNDTDAAARAAAACTASSAGCEVLSGRAAARAAANLRLGGVGPGLGPLGGELLDVVSGAVSDAAAAVAESFNVSSSLTGALLDLLGRLKGQLPSASEQLYGQVNVTQACVARWTRNGTFLRSLPSRLVNSVMGGNTDVLSAAMTPELFGSCSGQPFEVFRSTATSCPLQASQLSCDALRGCDWFPAVAAGTGACALAQDALPNIVLDPRSAWVSAVNNASAGCRTLLDALSCGASSSAPLDWEALKLDAPLLANLTDLAPSYLAGVWDRVTSVSDDVLNVINNTINNNNSSTNNQNGSPTGNNPGAASGPAARGGWWWLAVALAVVAGALPAGGHGLM</sequence>